<proteinExistence type="predicted"/>
<feature type="transmembrane region" description="Helical" evidence="2">
    <location>
        <begin position="148"/>
        <end position="170"/>
    </location>
</feature>
<evidence type="ECO:0000256" key="2">
    <source>
        <dbReference type="SAM" id="Phobius"/>
    </source>
</evidence>
<name>A0A0B7NS06_9FUNG</name>
<keyword evidence="4" id="KW-1185">Reference proteome</keyword>
<reference evidence="3 4" key="1">
    <citation type="submission" date="2014-09" db="EMBL/GenBank/DDBJ databases">
        <authorList>
            <person name="Ellenberger Sabrina"/>
        </authorList>
    </citation>
    <scope>NUCLEOTIDE SEQUENCE [LARGE SCALE GENOMIC DNA]</scope>
    <source>
        <strain evidence="3 4">CBS 412.66</strain>
    </source>
</reference>
<feature type="compositionally biased region" description="Low complexity" evidence="1">
    <location>
        <begin position="238"/>
        <end position="250"/>
    </location>
</feature>
<protein>
    <recommendedName>
        <fullName evidence="5">MARVEL domain-containing protein</fullName>
    </recommendedName>
</protein>
<dbReference type="AlphaFoldDB" id="A0A0B7NS06"/>
<organism evidence="3 4">
    <name type="scientific">Parasitella parasitica</name>
    <dbReference type="NCBI Taxonomy" id="35722"/>
    <lineage>
        <taxon>Eukaryota</taxon>
        <taxon>Fungi</taxon>
        <taxon>Fungi incertae sedis</taxon>
        <taxon>Mucoromycota</taxon>
        <taxon>Mucoromycotina</taxon>
        <taxon>Mucoromycetes</taxon>
        <taxon>Mucorales</taxon>
        <taxon>Mucorineae</taxon>
        <taxon>Mucoraceae</taxon>
        <taxon>Parasitella</taxon>
    </lineage>
</organism>
<feature type="transmembrane region" description="Helical" evidence="2">
    <location>
        <begin position="12"/>
        <end position="34"/>
    </location>
</feature>
<evidence type="ECO:0000256" key="1">
    <source>
        <dbReference type="SAM" id="MobiDB-lite"/>
    </source>
</evidence>
<gene>
    <name evidence="3" type="primary">PARPA_12358.1 scaffold 44939</name>
</gene>
<evidence type="ECO:0000313" key="4">
    <source>
        <dbReference type="Proteomes" id="UP000054107"/>
    </source>
</evidence>
<dbReference type="OrthoDB" id="2286797at2759"/>
<keyword evidence="2" id="KW-0472">Membrane</keyword>
<accession>A0A0B7NS06</accession>
<keyword evidence="2" id="KW-0812">Transmembrane</keyword>
<dbReference type="Proteomes" id="UP000054107">
    <property type="component" value="Unassembled WGS sequence"/>
</dbReference>
<feature type="transmembrane region" description="Helical" evidence="2">
    <location>
        <begin position="94"/>
        <end position="116"/>
    </location>
</feature>
<sequence length="391" mass="43290">MTRARKESALHLALLVLVQWISLAVVILNATALYLLRSSKQSGLVNLYASPADYMLLILGSLSFIGSTVYLFLHLHLYFRIVDDHPFAPPKTLSAIEVIMAVISIALWTVATSVILTHSQESTSPCKFTSSLYTQNHSDVCELFDTTLMLAFAAVGSWVLVLLATLFILIRAPIPPTTIFTLEAPPQRFSQPMVVTFPEEAYYGPDNLPPASRPYYLGYHTSNNNNKIRPVSEDQDSRQQIVSASNSSSQRNKRKSMMIYHGGNASGSSTHASSSKFAIERVLLDDDDGDLASAAASSNIHNYYTNYYQPQHMPLSSLSNTNSSATNNTTSASSYYSSRCQIPQTESQRTIQSLSTIESYYGRSQPMQFDLPIIQVGMLSRIDASFLHKRS</sequence>
<evidence type="ECO:0008006" key="5">
    <source>
        <dbReference type="Google" id="ProtNLM"/>
    </source>
</evidence>
<feature type="transmembrane region" description="Helical" evidence="2">
    <location>
        <begin position="54"/>
        <end position="73"/>
    </location>
</feature>
<feature type="region of interest" description="Disordered" evidence="1">
    <location>
        <begin position="226"/>
        <end position="254"/>
    </location>
</feature>
<keyword evidence="2" id="KW-1133">Transmembrane helix</keyword>
<dbReference type="EMBL" id="LN733737">
    <property type="protein sequence ID" value="CEP18058.1"/>
    <property type="molecule type" value="Genomic_DNA"/>
</dbReference>
<evidence type="ECO:0000313" key="3">
    <source>
        <dbReference type="EMBL" id="CEP18058.1"/>
    </source>
</evidence>